<dbReference type="PROSITE" id="PS51683">
    <property type="entry name" value="SAM_OMT_II"/>
    <property type="match status" value="1"/>
</dbReference>
<dbReference type="EMBL" id="JBEYRS010000001">
    <property type="protein sequence ID" value="MEW2360505.1"/>
    <property type="molecule type" value="Genomic_DNA"/>
</dbReference>
<name>A0ABV3LME5_9ACTN</name>
<feature type="domain" description="O-methyltransferase C-terminal" evidence="4">
    <location>
        <begin position="113"/>
        <end position="315"/>
    </location>
</feature>
<dbReference type="PANTHER" id="PTHR43712">
    <property type="entry name" value="PUTATIVE (AFU_ORTHOLOGUE AFUA_4G14580)-RELATED"/>
    <property type="match status" value="1"/>
</dbReference>
<dbReference type="GO" id="GO:0008168">
    <property type="term" value="F:methyltransferase activity"/>
    <property type="evidence" value="ECO:0007669"/>
    <property type="project" value="UniProtKB-KW"/>
</dbReference>
<evidence type="ECO:0000313" key="6">
    <source>
        <dbReference type="EMBL" id="MEW2360505.1"/>
    </source>
</evidence>
<dbReference type="InterPro" id="IPR036390">
    <property type="entry name" value="WH_DNA-bd_sf"/>
</dbReference>
<dbReference type="Gene3D" id="1.10.10.10">
    <property type="entry name" value="Winged helix-like DNA-binding domain superfamily/Winged helix DNA-binding domain"/>
    <property type="match status" value="1"/>
</dbReference>
<evidence type="ECO:0000256" key="3">
    <source>
        <dbReference type="ARBA" id="ARBA00022691"/>
    </source>
</evidence>
<dbReference type="Proteomes" id="UP001553843">
    <property type="component" value="Unassembled WGS sequence"/>
</dbReference>
<organism evidence="6 7">
    <name type="scientific">Streptomyces huasconensis</name>
    <dbReference type="NCBI Taxonomy" id="1854574"/>
    <lineage>
        <taxon>Bacteria</taxon>
        <taxon>Bacillati</taxon>
        <taxon>Actinomycetota</taxon>
        <taxon>Actinomycetes</taxon>
        <taxon>Kitasatosporales</taxon>
        <taxon>Streptomycetaceae</taxon>
        <taxon>Streptomyces</taxon>
    </lineage>
</organism>
<protein>
    <submittedName>
        <fullName evidence="6">Methyltransferase</fullName>
    </submittedName>
</protein>
<dbReference type="SUPFAM" id="SSF46785">
    <property type="entry name" value="Winged helix' DNA-binding domain"/>
    <property type="match status" value="1"/>
</dbReference>
<dbReference type="Pfam" id="PF08100">
    <property type="entry name" value="Dimerisation"/>
    <property type="match status" value="1"/>
</dbReference>
<dbReference type="InterPro" id="IPR036388">
    <property type="entry name" value="WH-like_DNA-bd_sf"/>
</dbReference>
<sequence>MDTPDLTGRLMEHALGHLFSAALRTAARCRVADHLAAGPRTAEELAELTDTHAGHLRRVLRYLATRDVFREDEAGAFHLTPLADSLRTDVPHSQHAAVVMLTDQAFQRTSAGLEETVRKEGPSFERTFGQPFFAYLAGDPALRELFDAGMTSLSGPVDAAVAEAFPFPERGTVVDVGGGRGNLLKTLLRGRPGLTGVLFDQTPAISTHVLSGDEAVRGRWSAESGDFFVEVPKGGDLYVLKHVLHDWPDDACLRILRNCRAAMAPDARLLVVESVLPEGNDPHPGKALDLAMAAIVDGRERTEADFTALLSAGGFTLTRIVPTAAWPSVLEAVPA</sequence>
<reference evidence="6 7" key="1">
    <citation type="submission" date="2024-06" db="EMBL/GenBank/DDBJ databases">
        <title>The Natural Products Discovery Center: Release of the First 8490 Sequenced Strains for Exploring Actinobacteria Biosynthetic Diversity.</title>
        <authorList>
            <person name="Kalkreuter E."/>
            <person name="Kautsar S.A."/>
            <person name="Yang D."/>
            <person name="Bader C.D."/>
            <person name="Teijaro C.N."/>
            <person name="Fluegel L."/>
            <person name="Davis C.M."/>
            <person name="Simpson J.R."/>
            <person name="Lauterbach L."/>
            <person name="Steele A.D."/>
            <person name="Gui C."/>
            <person name="Meng S."/>
            <person name="Li G."/>
            <person name="Viehrig K."/>
            <person name="Ye F."/>
            <person name="Su P."/>
            <person name="Kiefer A.F."/>
            <person name="Nichols A."/>
            <person name="Cepeda A.J."/>
            <person name="Yan W."/>
            <person name="Fan B."/>
            <person name="Jiang Y."/>
            <person name="Adhikari A."/>
            <person name="Zheng C.-J."/>
            <person name="Schuster L."/>
            <person name="Cowan T.M."/>
            <person name="Smanski M.J."/>
            <person name="Chevrette M.G."/>
            <person name="De Carvalho L.P.S."/>
            <person name="Shen B."/>
        </authorList>
    </citation>
    <scope>NUCLEOTIDE SEQUENCE [LARGE SCALE GENOMIC DNA]</scope>
    <source>
        <strain evidence="6 7">NPDC047833</strain>
    </source>
</reference>
<dbReference type="InterPro" id="IPR029063">
    <property type="entry name" value="SAM-dependent_MTases_sf"/>
</dbReference>
<dbReference type="InterPro" id="IPR016461">
    <property type="entry name" value="COMT-like"/>
</dbReference>
<dbReference type="SUPFAM" id="SSF53335">
    <property type="entry name" value="S-adenosyl-L-methionine-dependent methyltransferases"/>
    <property type="match status" value="1"/>
</dbReference>
<keyword evidence="7" id="KW-1185">Reference proteome</keyword>
<evidence type="ECO:0000256" key="2">
    <source>
        <dbReference type="ARBA" id="ARBA00022679"/>
    </source>
</evidence>
<dbReference type="PIRSF" id="PIRSF005739">
    <property type="entry name" value="O-mtase"/>
    <property type="match status" value="1"/>
</dbReference>
<accession>A0ABV3LME5</accession>
<gene>
    <name evidence="6" type="ORF">AB0887_00825</name>
</gene>
<keyword evidence="3" id="KW-0949">S-adenosyl-L-methionine</keyword>
<feature type="domain" description="O-methyltransferase dimerisation" evidence="5">
    <location>
        <begin position="11"/>
        <end position="86"/>
    </location>
</feature>
<dbReference type="InterPro" id="IPR012967">
    <property type="entry name" value="COMT_dimerisation"/>
</dbReference>
<keyword evidence="2" id="KW-0808">Transferase</keyword>
<dbReference type="Pfam" id="PF00891">
    <property type="entry name" value="Methyltransf_2"/>
    <property type="match status" value="1"/>
</dbReference>
<dbReference type="InterPro" id="IPR001077">
    <property type="entry name" value="COMT_C"/>
</dbReference>
<evidence type="ECO:0000313" key="7">
    <source>
        <dbReference type="Proteomes" id="UP001553843"/>
    </source>
</evidence>
<comment type="caution">
    <text evidence="6">The sequence shown here is derived from an EMBL/GenBank/DDBJ whole genome shotgun (WGS) entry which is preliminary data.</text>
</comment>
<dbReference type="GO" id="GO:0032259">
    <property type="term" value="P:methylation"/>
    <property type="evidence" value="ECO:0007669"/>
    <property type="project" value="UniProtKB-KW"/>
</dbReference>
<proteinExistence type="predicted"/>
<dbReference type="PANTHER" id="PTHR43712:SF2">
    <property type="entry name" value="O-METHYLTRANSFERASE CICE"/>
    <property type="match status" value="1"/>
</dbReference>
<dbReference type="RefSeq" id="WP_359777033.1">
    <property type="nucleotide sequence ID" value="NZ_JBEYRR010000003.1"/>
</dbReference>
<dbReference type="Gene3D" id="3.40.50.150">
    <property type="entry name" value="Vaccinia Virus protein VP39"/>
    <property type="match status" value="1"/>
</dbReference>
<keyword evidence="1 6" id="KW-0489">Methyltransferase</keyword>
<evidence type="ECO:0000259" key="4">
    <source>
        <dbReference type="Pfam" id="PF00891"/>
    </source>
</evidence>
<evidence type="ECO:0000259" key="5">
    <source>
        <dbReference type="Pfam" id="PF08100"/>
    </source>
</evidence>
<evidence type="ECO:0000256" key="1">
    <source>
        <dbReference type="ARBA" id="ARBA00022603"/>
    </source>
</evidence>